<keyword evidence="3" id="KW-1185">Reference proteome</keyword>
<reference evidence="2 3" key="1">
    <citation type="submission" date="2023-10" db="EMBL/GenBank/DDBJ databases">
        <title>Draft genome sequence of Xylaria bambusicola isolate GMP-LS, the root and basal stem rot pathogen of sugarcane in Indonesia.</title>
        <authorList>
            <person name="Selvaraj P."/>
            <person name="Muralishankar V."/>
            <person name="Muruganantham S."/>
            <person name="Sp S."/>
            <person name="Haryani S."/>
            <person name="Lau K.J.X."/>
            <person name="Naqvi N.I."/>
        </authorList>
    </citation>
    <scope>NUCLEOTIDE SEQUENCE [LARGE SCALE GENOMIC DNA]</scope>
    <source>
        <strain evidence="2">GMP-LS</strain>
    </source>
</reference>
<accession>A0AAN7US79</accession>
<protein>
    <recommendedName>
        <fullName evidence="4">F-box domain-containing protein</fullName>
    </recommendedName>
</protein>
<evidence type="ECO:0000313" key="2">
    <source>
        <dbReference type="EMBL" id="KAK5634678.1"/>
    </source>
</evidence>
<name>A0AAN7US79_9PEZI</name>
<dbReference type="Proteomes" id="UP001305414">
    <property type="component" value="Unassembled WGS sequence"/>
</dbReference>
<evidence type="ECO:0000256" key="1">
    <source>
        <dbReference type="SAM" id="MobiDB-lite"/>
    </source>
</evidence>
<gene>
    <name evidence="2" type="ORF">RRF57_010391</name>
</gene>
<dbReference type="AlphaFoldDB" id="A0AAN7US79"/>
<comment type="caution">
    <text evidence="2">The sequence shown here is derived from an EMBL/GenBank/DDBJ whole genome shotgun (WGS) entry which is preliminary data.</text>
</comment>
<proteinExistence type="predicted"/>
<feature type="compositionally biased region" description="Polar residues" evidence="1">
    <location>
        <begin position="18"/>
        <end position="32"/>
    </location>
</feature>
<feature type="region of interest" description="Disordered" evidence="1">
    <location>
        <begin position="1"/>
        <end position="41"/>
    </location>
</feature>
<evidence type="ECO:0008006" key="4">
    <source>
        <dbReference type="Google" id="ProtNLM"/>
    </source>
</evidence>
<dbReference type="EMBL" id="JAWHQM010000043">
    <property type="protein sequence ID" value="KAK5634678.1"/>
    <property type="molecule type" value="Genomic_DNA"/>
</dbReference>
<organism evidence="2 3">
    <name type="scientific">Xylaria bambusicola</name>
    <dbReference type="NCBI Taxonomy" id="326684"/>
    <lineage>
        <taxon>Eukaryota</taxon>
        <taxon>Fungi</taxon>
        <taxon>Dikarya</taxon>
        <taxon>Ascomycota</taxon>
        <taxon>Pezizomycotina</taxon>
        <taxon>Sordariomycetes</taxon>
        <taxon>Xylariomycetidae</taxon>
        <taxon>Xylariales</taxon>
        <taxon>Xylariaceae</taxon>
        <taxon>Xylaria</taxon>
    </lineage>
</organism>
<sequence length="382" mass="43983">MTPDSGPQLLSDQRAKHSIQSTSEDLGSSCDGQHSETSETYRKPKKNYGRIAFPAYRDGSWLADFVVNPWIPELIEEVDLRTVDTIKNHYTVRRGPDWSPEQLRRHIETLIQNSPYMAVKGVDKNFWTERILSVLLGTTRYGEYTLFLQLFYLTCFPNARVLKLGCSWSPCVLAGDPIRVREQCELVLNTISKNERHEFLALRKLKFLEYTPDTYTHQHQHLQMMLPFFALPELERLYACNLTSISPQSPLTWKDPTVHSNLRSIELINCCIDVEAIETLLAHTPRLMRLAYVHVADVHDESSAMITWDADRFAAAIERQVGHQLVDLTIKMHTECVPVYISKIQSLPGFTQLRKVRLDPLVASRELLHSLPPQFYQAIARH</sequence>
<evidence type="ECO:0000313" key="3">
    <source>
        <dbReference type="Proteomes" id="UP001305414"/>
    </source>
</evidence>